<dbReference type="AlphaFoldDB" id="A0A1J4TYH5"/>
<evidence type="ECO:0000313" key="4">
    <source>
        <dbReference type="Proteomes" id="UP000182465"/>
    </source>
</evidence>
<organism evidence="3 4">
    <name type="scientific">Candidatus Kuenenbacteria bacterium CG1_02_38_13</name>
    <dbReference type="NCBI Taxonomy" id="1805235"/>
    <lineage>
        <taxon>Bacteria</taxon>
        <taxon>Candidatus Kueneniibacteriota</taxon>
    </lineage>
</organism>
<keyword evidence="1" id="KW-0175">Coiled coil</keyword>
<accession>A0A1J4TYH5</accession>
<protein>
    <recommendedName>
        <fullName evidence="5">DUF5667 domain-containing protein</fullName>
    </recommendedName>
</protein>
<evidence type="ECO:0000313" key="3">
    <source>
        <dbReference type="EMBL" id="OIO17098.1"/>
    </source>
</evidence>
<name>A0A1J4TYH5_9BACT</name>
<evidence type="ECO:0008006" key="5">
    <source>
        <dbReference type="Google" id="ProtNLM"/>
    </source>
</evidence>
<evidence type="ECO:0000256" key="2">
    <source>
        <dbReference type="SAM" id="Phobius"/>
    </source>
</evidence>
<keyword evidence="2" id="KW-0812">Transmembrane</keyword>
<keyword evidence="2" id="KW-0472">Membrane</keyword>
<dbReference type="Proteomes" id="UP000182465">
    <property type="component" value="Unassembled WGS sequence"/>
</dbReference>
<reference evidence="3 4" key="1">
    <citation type="journal article" date="2016" name="Environ. Microbiol.">
        <title>Genomic resolution of a cold subsurface aquifer community provides metabolic insights for novel microbes adapted to high CO concentrations.</title>
        <authorList>
            <person name="Probst A.J."/>
            <person name="Castelle C.J."/>
            <person name="Singh A."/>
            <person name="Brown C.T."/>
            <person name="Anantharaman K."/>
            <person name="Sharon I."/>
            <person name="Hug L.A."/>
            <person name="Burstein D."/>
            <person name="Emerson J.B."/>
            <person name="Thomas B.C."/>
            <person name="Banfield J.F."/>
        </authorList>
    </citation>
    <scope>NUCLEOTIDE SEQUENCE [LARGE SCALE GENOMIC DNA]</scope>
    <source>
        <strain evidence="3">CG1_02_38_13</strain>
    </source>
</reference>
<proteinExistence type="predicted"/>
<feature type="coiled-coil region" evidence="1">
    <location>
        <begin position="153"/>
        <end position="227"/>
    </location>
</feature>
<dbReference type="EMBL" id="MNVB01000042">
    <property type="protein sequence ID" value="OIO17098.1"/>
    <property type="molecule type" value="Genomic_DNA"/>
</dbReference>
<keyword evidence="2" id="KW-1133">Transmembrane helix</keyword>
<feature type="transmembrane region" description="Helical" evidence="2">
    <location>
        <begin position="64"/>
        <end position="85"/>
    </location>
</feature>
<comment type="caution">
    <text evidence="3">The sequence shown here is derived from an EMBL/GenBank/DDBJ whole genome shotgun (WGS) entry which is preliminary data.</text>
</comment>
<evidence type="ECO:0000256" key="1">
    <source>
        <dbReference type="SAM" id="Coils"/>
    </source>
</evidence>
<sequence>MTDNLVGKLKEIDIQASEEWKTTARSFLLSQIKNETKIQENFIDRIYQGWRNFAILDRFAWKPVSIFVLIALVVLGGSSLAVAVAQKSNPGDSMFLVKRGIEEIRLAVERDNSRKVALAGSILASRMSELNLAVETELIAEDSFKKDTISLAVSEVKKQVQVVNSNFNRLKNNNQENNQEMAVAAMGLNKKMIGYKQELKDVKEKVNEEVEIEINKVLNEVDDVNADVLSVIVAQRAIGDTTIADNEIADSLEEHIYGIQNKAEEVLAVLSQEDDQSDLVKKVVKVKEEIAQAGEALREGQYSLVLTLANNSNKILKILYGQVDEIIQSPDELNTAQLGEETDEENTNPTSTVESVSDGDIEILESEESDGYRQDEPIEKIDAEVEVNVSEDEFEIGIQ</sequence>
<gene>
    <name evidence="3" type="ORF">AUJ29_01925</name>
</gene>